<dbReference type="EMBL" id="JAHYIQ010000005">
    <property type="protein sequence ID" value="KAK1132407.1"/>
    <property type="molecule type" value="Genomic_DNA"/>
</dbReference>
<sequence>MFQRPSLSFPSSTGAPIPRDTRREDSPPRFCSPICDPLTSAVTLLYPSLTFAVGIAFTIIRLNDANSLTLEKPIGHEHGANTMRRICVFFFFLFFSELT</sequence>
<dbReference type="AlphaFoldDB" id="A0AA40G7B1"/>
<gene>
    <name evidence="3" type="ORF">K0M31_016517</name>
</gene>
<evidence type="ECO:0000313" key="4">
    <source>
        <dbReference type="Proteomes" id="UP001177670"/>
    </source>
</evidence>
<evidence type="ECO:0000256" key="1">
    <source>
        <dbReference type="SAM" id="MobiDB-lite"/>
    </source>
</evidence>
<keyword evidence="4" id="KW-1185">Reference proteome</keyword>
<evidence type="ECO:0000313" key="3">
    <source>
        <dbReference type="EMBL" id="KAK1132407.1"/>
    </source>
</evidence>
<keyword evidence="2" id="KW-0812">Transmembrane</keyword>
<reference evidence="3" key="1">
    <citation type="submission" date="2021-10" db="EMBL/GenBank/DDBJ databases">
        <title>Melipona bicolor Genome sequencing and assembly.</title>
        <authorList>
            <person name="Araujo N.S."/>
            <person name="Arias M.C."/>
        </authorList>
    </citation>
    <scope>NUCLEOTIDE SEQUENCE</scope>
    <source>
        <strain evidence="3">USP_2M_L1-L4_2017</strain>
        <tissue evidence="3">Whole body</tissue>
    </source>
</reference>
<evidence type="ECO:0000256" key="2">
    <source>
        <dbReference type="SAM" id="Phobius"/>
    </source>
</evidence>
<proteinExistence type="predicted"/>
<protein>
    <submittedName>
        <fullName evidence="3">Uncharacterized protein</fullName>
    </submittedName>
</protein>
<comment type="caution">
    <text evidence="3">The sequence shown here is derived from an EMBL/GenBank/DDBJ whole genome shotgun (WGS) entry which is preliminary data.</text>
</comment>
<feature type="compositionally biased region" description="Polar residues" evidence="1">
    <location>
        <begin position="1"/>
        <end position="14"/>
    </location>
</feature>
<keyword evidence="2" id="KW-0472">Membrane</keyword>
<name>A0AA40G7B1_9HYME</name>
<feature type="transmembrane region" description="Helical" evidence="2">
    <location>
        <begin position="44"/>
        <end position="62"/>
    </location>
</feature>
<feature type="region of interest" description="Disordered" evidence="1">
    <location>
        <begin position="1"/>
        <end position="27"/>
    </location>
</feature>
<dbReference type="Proteomes" id="UP001177670">
    <property type="component" value="Unassembled WGS sequence"/>
</dbReference>
<accession>A0AA40G7B1</accession>
<keyword evidence="2" id="KW-1133">Transmembrane helix</keyword>
<organism evidence="3 4">
    <name type="scientific">Melipona bicolor</name>
    <dbReference type="NCBI Taxonomy" id="60889"/>
    <lineage>
        <taxon>Eukaryota</taxon>
        <taxon>Metazoa</taxon>
        <taxon>Ecdysozoa</taxon>
        <taxon>Arthropoda</taxon>
        <taxon>Hexapoda</taxon>
        <taxon>Insecta</taxon>
        <taxon>Pterygota</taxon>
        <taxon>Neoptera</taxon>
        <taxon>Endopterygota</taxon>
        <taxon>Hymenoptera</taxon>
        <taxon>Apocrita</taxon>
        <taxon>Aculeata</taxon>
        <taxon>Apoidea</taxon>
        <taxon>Anthophila</taxon>
        <taxon>Apidae</taxon>
        <taxon>Melipona</taxon>
    </lineage>
</organism>